<dbReference type="AlphaFoldDB" id="A0A5B7J3T7"/>
<reference evidence="3 4" key="1">
    <citation type="submission" date="2019-05" db="EMBL/GenBank/DDBJ databases">
        <title>Another draft genome of Portunus trituberculatus and its Hox gene families provides insights of decapod evolution.</title>
        <authorList>
            <person name="Jeong J.-H."/>
            <person name="Song I."/>
            <person name="Kim S."/>
            <person name="Choi T."/>
            <person name="Kim D."/>
            <person name="Ryu S."/>
            <person name="Kim W."/>
        </authorList>
    </citation>
    <scope>NUCLEOTIDE SEQUENCE [LARGE SCALE GENOMIC DNA]</scope>
    <source>
        <tissue evidence="3">Muscle</tissue>
    </source>
</reference>
<sequence length="103" mass="11451">MESSDGESKAFLNRGLRVLVMVVVVVVVLAGQDKDREWLLTEKDKFDHEHDKDGNGVLDREEILAWVVPTNEYATVLPPPLVDTLVCSHVVCLTFGLSVSIVF</sequence>
<dbReference type="InterPro" id="IPR018247">
    <property type="entry name" value="EF_Hand_1_Ca_BS"/>
</dbReference>
<evidence type="ECO:0000313" key="3">
    <source>
        <dbReference type="EMBL" id="MPC87558.1"/>
    </source>
</evidence>
<keyword evidence="1" id="KW-1133">Transmembrane helix</keyword>
<dbReference type="EMBL" id="VSRR010074864">
    <property type="protein sequence ID" value="MPC87558.1"/>
    <property type="molecule type" value="Genomic_DNA"/>
</dbReference>
<dbReference type="PROSITE" id="PS50222">
    <property type="entry name" value="EF_HAND_2"/>
    <property type="match status" value="1"/>
</dbReference>
<keyword evidence="4" id="KW-1185">Reference proteome</keyword>
<evidence type="ECO:0000313" key="4">
    <source>
        <dbReference type="Proteomes" id="UP000324222"/>
    </source>
</evidence>
<dbReference type="InterPro" id="IPR002048">
    <property type="entry name" value="EF_hand_dom"/>
</dbReference>
<feature type="transmembrane region" description="Helical" evidence="1">
    <location>
        <begin position="12"/>
        <end position="31"/>
    </location>
</feature>
<accession>A0A5B7J3T7</accession>
<proteinExistence type="predicted"/>
<gene>
    <name evidence="3" type="primary">Rcn2_1</name>
    <name evidence="3" type="ORF">E2C01_082424</name>
</gene>
<keyword evidence="1" id="KW-0472">Membrane</keyword>
<protein>
    <submittedName>
        <fullName evidence="3">Reticulocalbin-2</fullName>
    </submittedName>
</protein>
<keyword evidence="1" id="KW-0812">Transmembrane</keyword>
<organism evidence="3 4">
    <name type="scientific">Portunus trituberculatus</name>
    <name type="common">Swimming crab</name>
    <name type="synonym">Neptunus trituberculatus</name>
    <dbReference type="NCBI Taxonomy" id="210409"/>
    <lineage>
        <taxon>Eukaryota</taxon>
        <taxon>Metazoa</taxon>
        <taxon>Ecdysozoa</taxon>
        <taxon>Arthropoda</taxon>
        <taxon>Crustacea</taxon>
        <taxon>Multicrustacea</taxon>
        <taxon>Malacostraca</taxon>
        <taxon>Eumalacostraca</taxon>
        <taxon>Eucarida</taxon>
        <taxon>Decapoda</taxon>
        <taxon>Pleocyemata</taxon>
        <taxon>Brachyura</taxon>
        <taxon>Eubrachyura</taxon>
        <taxon>Portunoidea</taxon>
        <taxon>Portunidae</taxon>
        <taxon>Portuninae</taxon>
        <taxon>Portunus</taxon>
    </lineage>
</organism>
<dbReference type="PROSITE" id="PS00018">
    <property type="entry name" value="EF_HAND_1"/>
    <property type="match status" value="1"/>
</dbReference>
<dbReference type="Proteomes" id="UP000324222">
    <property type="component" value="Unassembled WGS sequence"/>
</dbReference>
<feature type="domain" description="EF-hand" evidence="2">
    <location>
        <begin position="48"/>
        <end position="73"/>
    </location>
</feature>
<evidence type="ECO:0000259" key="2">
    <source>
        <dbReference type="PROSITE" id="PS50222"/>
    </source>
</evidence>
<comment type="caution">
    <text evidence="3">The sequence shown here is derived from an EMBL/GenBank/DDBJ whole genome shotgun (WGS) entry which is preliminary data.</text>
</comment>
<evidence type="ECO:0000256" key="1">
    <source>
        <dbReference type="SAM" id="Phobius"/>
    </source>
</evidence>
<dbReference type="GO" id="GO:0005509">
    <property type="term" value="F:calcium ion binding"/>
    <property type="evidence" value="ECO:0007669"/>
    <property type="project" value="InterPro"/>
</dbReference>
<name>A0A5B7J3T7_PORTR</name>